<organism evidence="1 2">
    <name type="scientific">Trifolium medium</name>
    <dbReference type="NCBI Taxonomy" id="97028"/>
    <lineage>
        <taxon>Eukaryota</taxon>
        <taxon>Viridiplantae</taxon>
        <taxon>Streptophyta</taxon>
        <taxon>Embryophyta</taxon>
        <taxon>Tracheophyta</taxon>
        <taxon>Spermatophyta</taxon>
        <taxon>Magnoliopsida</taxon>
        <taxon>eudicotyledons</taxon>
        <taxon>Gunneridae</taxon>
        <taxon>Pentapetalae</taxon>
        <taxon>rosids</taxon>
        <taxon>fabids</taxon>
        <taxon>Fabales</taxon>
        <taxon>Fabaceae</taxon>
        <taxon>Papilionoideae</taxon>
        <taxon>50 kb inversion clade</taxon>
        <taxon>NPAAA clade</taxon>
        <taxon>Hologalegina</taxon>
        <taxon>IRL clade</taxon>
        <taxon>Trifolieae</taxon>
        <taxon>Trifolium</taxon>
    </lineage>
</organism>
<proteinExistence type="predicted"/>
<reference evidence="1 2" key="1">
    <citation type="journal article" date="2018" name="Front. Plant Sci.">
        <title>Red Clover (Trifolium pratense) and Zigzag Clover (T. medium) - A Picture of Genomic Similarities and Differences.</title>
        <authorList>
            <person name="Dluhosova J."/>
            <person name="Istvanek J."/>
            <person name="Nedelnik J."/>
            <person name="Repkova J."/>
        </authorList>
    </citation>
    <scope>NUCLEOTIDE SEQUENCE [LARGE SCALE GENOMIC DNA]</scope>
    <source>
        <strain evidence="2">cv. 10/8</strain>
        <tissue evidence="1">Leaf</tissue>
    </source>
</reference>
<evidence type="ECO:0000313" key="1">
    <source>
        <dbReference type="EMBL" id="MCI85820.1"/>
    </source>
</evidence>
<keyword evidence="2" id="KW-1185">Reference proteome</keyword>
<dbReference type="Proteomes" id="UP000265520">
    <property type="component" value="Unassembled WGS sequence"/>
</dbReference>
<protein>
    <submittedName>
        <fullName evidence="1">Uncharacterized protein</fullName>
    </submittedName>
</protein>
<dbReference type="AlphaFoldDB" id="A0A392VHG3"/>
<name>A0A392VHG3_9FABA</name>
<dbReference type="EMBL" id="LXQA011124527">
    <property type="protein sequence ID" value="MCI85820.1"/>
    <property type="molecule type" value="Genomic_DNA"/>
</dbReference>
<sequence>MLAPLGADSIGLPLVSTAVDLLAPTSLNWGIKPAPSVTRSTLSSLHCK</sequence>
<comment type="caution">
    <text evidence="1">The sequence shown here is derived from an EMBL/GenBank/DDBJ whole genome shotgun (WGS) entry which is preliminary data.</text>
</comment>
<accession>A0A392VHG3</accession>
<evidence type="ECO:0000313" key="2">
    <source>
        <dbReference type="Proteomes" id="UP000265520"/>
    </source>
</evidence>